<accession>A0A7V2WTZ7</accession>
<feature type="domain" description="Tetrapyrrole methylase" evidence="7">
    <location>
        <begin position="12"/>
        <end position="211"/>
    </location>
</feature>
<keyword evidence="4 6" id="KW-0808">Transferase</keyword>
<comment type="caution">
    <text evidence="9">The sequence shown here is derived from an EMBL/GenBank/DDBJ whole genome shotgun (WGS) entry which is preliminary data.</text>
</comment>
<evidence type="ECO:0000256" key="3">
    <source>
        <dbReference type="ARBA" id="ARBA00022603"/>
    </source>
</evidence>
<dbReference type="HAMAP" id="MF_01877">
    <property type="entry name" value="16SrRNA_methyltr_I"/>
    <property type="match status" value="1"/>
</dbReference>
<dbReference type="PROSITE" id="PS01296">
    <property type="entry name" value="RSMI"/>
    <property type="match status" value="1"/>
</dbReference>
<dbReference type="InterPro" id="IPR014776">
    <property type="entry name" value="4pyrrole_Mease_sub2"/>
</dbReference>
<dbReference type="InterPro" id="IPR014777">
    <property type="entry name" value="4pyrrole_Mease_sub1"/>
</dbReference>
<dbReference type="EC" id="2.1.1.198" evidence="6"/>
<dbReference type="GO" id="GO:0005737">
    <property type="term" value="C:cytoplasm"/>
    <property type="evidence" value="ECO:0007669"/>
    <property type="project" value="UniProtKB-SubCell"/>
</dbReference>
<reference evidence="9" key="1">
    <citation type="journal article" date="2020" name="mSystems">
        <title>Genome- and Community-Level Interaction Insights into Carbon Utilization and Element Cycling Functions of Hydrothermarchaeota in Hydrothermal Sediment.</title>
        <authorList>
            <person name="Zhou Z."/>
            <person name="Liu Y."/>
            <person name="Xu W."/>
            <person name="Pan J."/>
            <person name="Luo Z.H."/>
            <person name="Li M."/>
        </authorList>
    </citation>
    <scope>NUCLEOTIDE SEQUENCE [LARGE SCALE GENOMIC DNA]</scope>
    <source>
        <strain evidence="9">HyVt-493</strain>
    </source>
</reference>
<dbReference type="InterPro" id="IPR053910">
    <property type="entry name" value="RsmI_HTH"/>
</dbReference>
<dbReference type="InterPro" id="IPR035996">
    <property type="entry name" value="4pyrrol_Methylase_sf"/>
</dbReference>
<dbReference type="PANTHER" id="PTHR46111">
    <property type="entry name" value="RIBOSOMAL RNA SMALL SUBUNIT METHYLTRANSFERASE I"/>
    <property type="match status" value="1"/>
</dbReference>
<evidence type="ECO:0000256" key="2">
    <source>
        <dbReference type="ARBA" id="ARBA00022552"/>
    </source>
</evidence>
<dbReference type="PIRSF" id="PIRSF005917">
    <property type="entry name" value="MTase_YraL"/>
    <property type="match status" value="1"/>
</dbReference>
<keyword evidence="5 6" id="KW-0949">S-adenosyl-L-methionine</keyword>
<dbReference type="Pfam" id="PF23016">
    <property type="entry name" value="RsmI_C"/>
    <property type="match status" value="1"/>
</dbReference>
<comment type="similarity">
    <text evidence="6">Belongs to the methyltransferase superfamily. RsmI family.</text>
</comment>
<dbReference type="GO" id="GO:0070677">
    <property type="term" value="F:rRNA (cytosine-2'-O-)-methyltransferase activity"/>
    <property type="evidence" value="ECO:0007669"/>
    <property type="project" value="UniProtKB-UniRule"/>
</dbReference>
<dbReference type="InterPro" id="IPR018063">
    <property type="entry name" value="SAM_MeTrfase_RsmI_CS"/>
</dbReference>
<evidence type="ECO:0000256" key="4">
    <source>
        <dbReference type="ARBA" id="ARBA00022679"/>
    </source>
</evidence>
<evidence type="ECO:0000256" key="1">
    <source>
        <dbReference type="ARBA" id="ARBA00022490"/>
    </source>
</evidence>
<dbReference type="AlphaFoldDB" id="A0A7V2WTZ7"/>
<evidence type="ECO:0000256" key="6">
    <source>
        <dbReference type="HAMAP-Rule" id="MF_01877"/>
    </source>
</evidence>
<sequence length="288" mass="31701">MSNNTPEKQGALYIVATPIGNLADITQRAIETLSLVDRVCAEDTRNTRKLLTHLGIKKTLVALHDHNETQKIDSVAHWLSEGENIALVSDAGTPLISDPGYHLVKALRKMDFQIVPIPGASAIISALSAAGLATNKFSFEGFLPAKEAGRKQALLVNIDSTYTQVYYESSHRIVHSIATMLDVFGADKKVVLARELTKLYEQFFYGTLGDLHSWLVEDKMHQKGEFVIMLAATEAKKNECEVMNSTIEQVLATLIEELPLKQAAKIAAKLTGISKNALYKQGLKLQQK</sequence>
<dbReference type="Proteomes" id="UP000885750">
    <property type="component" value="Unassembled WGS sequence"/>
</dbReference>
<comment type="subcellular location">
    <subcellularLocation>
        <location evidence="6">Cytoplasm</location>
    </subcellularLocation>
</comment>
<evidence type="ECO:0000313" key="9">
    <source>
        <dbReference type="EMBL" id="HFC91538.1"/>
    </source>
</evidence>
<protein>
    <recommendedName>
        <fullName evidence="6">Ribosomal RNA small subunit methyltransferase I</fullName>
        <ecNumber evidence="6">2.1.1.198</ecNumber>
    </recommendedName>
    <alternativeName>
        <fullName evidence="6">16S rRNA 2'-O-ribose C1402 methyltransferase</fullName>
    </alternativeName>
    <alternativeName>
        <fullName evidence="6">rRNA (cytidine-2'-O-)-methyltransferase RsmI</fullName>
    </alternativeName>
</protein>
<dbReference type="InterPro" id="IPR000878">
    <property type="entry name" value="4pyrrol_Mease"/>
</dbReference>
<keyword evidence="2 6" id="KW-0698">rRNA processing</keyword>
<keyword evidence="1 6" id="KW-0963">Cytoplasm</keyword>
<dbReference type="InterPro" id="IPR008189">
    <property type="entry name" value="rRNA_ssu_MeTfrase_I"/>
</dbReference>
<dbReference type="PANTHER" id="PTHR46111:SF1">
    <property type="entry name" value="RIBOSOMAL RNA SMALL SUBUNIT METHYLTRANSFERASE I"/>
    <property type="match status" value="1"/>
</dbReference>
<dbReference type="SUPFAM" id="SSF53790">
    <property type="entry name" value="Tetrapyrrole methylase"/>
    <property type="match status" value="1"/>
</dbReference>
<name>A0A7V2WTZ7_LEUMU</name>
<organism evidence="9">
    <name type="scientific">Leucothrix mucor</name>
    <dbReference type="NCBI Taxonomy" id="45248"/>
    <lineage>
        <taxon>Bacteria</taxon>
        <taxon>Pseudomonadati</taxon>
        <taxon>Pseudomonadota</taxon>
        <taxon>Gammaproteobacteria</taxon>
        <taxon>Thiotrichales</taxon>
        <taxon>Thiotrichaceae</taxon>
        <taxon>Leucothrix</taxon>
    </lineage>
</organism>
<dbReference type="CDD" id="cd11648">
    <property type="entry name" value="RsmI"/>
    <property type="match status" value="1"/>
</dbReference>
<keyword evidence="3 6" id="KW-0489">Methyltransferase</keyword>
<dbReference type="Pfam" id="PF00590">
    <property type="entry name" value="TP_methylase"/>
    <property type="match status" value="1"/>
</dbReference>
<gene>
    <name evidence="6 9" type="primary">rsmI</name>
    <name evidence="9" type="ORF">ENJ51_01860</name>
</gene>
<comment type="catalytic activity">
    <reaction evidence="6">
        <text>cytidine(1402) in 16S rRNA + S-adenosyl-L-methionine = 2'-O-methylcytidine(1402) in 16S rRNA + S-adenosyl-L-homocysteine + H(+)</text>
        <dbReference type="Rhea" id="RHEA:42924"/>
        <dbReference type="Rhea" id="RHEA-COMP:10285"/>
        <dbReference type="Rhea" id="RHEA-COMP:10286"/>
        <dbReference type="ChEBI" id="CHEBI:15378"/>
        <dbReference type="ChEBI" id="CHEBI:57856"/>
        <dbReference type="ChEBI" id="CHEBI:59789"/>
        <dbReference type="ChEBI" id="CHEBI:74495"/>
        <dbReference type="ChEBI" id="CHEBI:82748"/>
        <dbReference type="EC" id="2.1.1.198"/>
    </reaction>
</comment>
<proteinExistence type="inferred from homology"/>
<dbReference type="Gene3D" id="3.30.950.10">
    <property type="entry name" value="Methyltransferase, Cobalt-precorrin-4 Transmethylase, Domain 2"/>
    <property type="match status" value="1"/>
</dbReference>
<dbReference type="FunFam" id="3.30.950.10:FF:000002">
    <property type="entry name" value="Ribosomal RNA small subunit methyltransferase I"/>
    <property type="match status" value="1"/>
</dbReference>
<comment type="function">
    <text evidence="6">Catalyzes the 2'-O-methylation of the ribose of cytidine 1402 (C1402) in 16S rRNA.</text>
</comment>
<evidence type="ECO:0000259" key="7">
    <source>
        <dbReference type="Pfam" id="PF00590"/>
    </source>
</evidence>
<feature type="domain" description="RsmI HTH" evidence="8">
    <location>
        <begin position="247"/>
        <end position="286"/>
    </location>
</feature>
<evidence type="ECO:0000256" key="5">
    <source>
        <dbReference type="ARBA" id="ARBA00022691"/>
    </source>
</evidence>
<dbReference type="FunFam" id="3.40.1010.10:FF:000002">
    <property type="entry name" value="Ribosomal RNA small subunit methyltransferase I"/>
    <property type="match status" value="1"/>
</dbReference>
<dbReference type="Gene3D" id="3.40.1010.10">
    <property type="entry name" value="Cobalt-precorrin-4 Transmethylase, Domain 1"/>
    <property type="match status" value="1"/>
</dbReference>
<evidence type="ECO:0000259" key="8">
    <source>
        <dbReference type="Pfam" id="PF23016"/>
    </source>
</evidence>
<dbReference type="NCBIfam" id="TIGR00096">
    <property type="entry name" value="16S rRNA (cytidine(1402)-2'-O)-methyltransferase"/>
    <property type="match status" value="1"/>
</dbReference>
<dbReference type="EMBL" id="DRMS01000072">
    <property type="protein sequence ID" value="HFC91538.1"/>
    <property type="molecule type" value="Genomic_DNA"/>
</dbReference>